<keyword evidence="4 12" id="KW-0479">Metal-binding</keyword>
<name>A0A6A6ALK9_9PLEO</name>
<feature type="active site" description="Proton acceptor" evidence="10">
    <location>
        <position position="143"/>
    </location>
</feature>
<dbReference type="InterPro" id="IPR011234">
    <property type="entry name" value="Fumarylacetoacetase-like_C"/>
</dbReference>
<evidence type="ECO:0000256" key="3">
    <source>
        <dbReference type="ARBA" id="ARBA00012094"/>
    </source>
</evidence>
<dbReference type="Gene3D" id="3.90.850.10">
    <property type="entry name" value="Fumarylacetoacetase-like, C-terminal domain"/>
    <property type="match status" value="1"/>
</dbReference>
<evidence type="ECO:0000256" key="9">
    <source>
        <dbReference type="ARBA" id="ARBA00023232"/>
    </source>
</evidence>
<dbReference type="InterPro" id="IPR005959">
    <property type="entry name" value="Fumarylacetoacetase"/>
</dbReference>
<dbReference type="Pfam" id="PF01557">
    <property type="entry name" value="FAA_hydrolase"/>
    <property type="match status" value="1"/>
</dbReference>
<feature type="binding site" evidence="12">
    <location>
        <position position="246"/>
    </location>
    <ligand>
        <name>Ca(2+)</name>
        <dbReference type="ChEBI" id="CHEBI:29108"/>
    </ligand>
</feature>
<dbReference type="RefSeq" id="XP_033525738.1">
    <property type="nucleotide sequence ID" value="XM_033665663.1"/>
</dbReference>
<dbReference type="GeneID" id="54406095"/>
<keyword evidence="9 13" id="KW-0585">Phenylalanine catabolism</keyword>
<evidence type="ECO:0000256" key="11">
    <source>
        <dbReference type="PIRSR" id="PIRSR605959-2"/>
    </source>
</evidence>
<evidence type="ECO:0000256" key="7">
    <source>
        <dbReference type="ARBA" id="ARBA00022842"/>
    </source>
</evidence>
<dbReference type="GO" id="GO:0046872">
    <property type="term" value="F:metal ion binding"/>
    <property type="evidence" value="ECO:0007669"/>
    <property type="project" value="UniProtKB-UniRule"/>
</dbReference>
<sequence length="436" mass="47114">MSPLKSWFSIPRGSHFSLANIPFGIISTASSTSPRVAIAIGDHALDLSAFAANNGFSDLSTIQPHQAVFSQPSLNDFAALGRPIHSIVRKYIQSVFLDTTPYPDILKNNPTLQKATLLPLSDVKTHLPFKIGDYTDFFAGLNHAYNCGVIFRGPENALQPNYKHLPVGYHGRASSVVPSGTPIRRPNGQILLDPGAVPKVPTLSPCQKLDMELELGAFVCGSNEQGVPIPIDQAEQNLFGVVLMNDWSARDIQAWEYVPLGPFNAKNFATTISTWVVLAEALEPFKTEGLRNDVDVLPYLRERDERSVYDINLQVDLKTSAPSPPTTLTRVNARNLLWSFPQMLAHHTITGCPFRPGDLLGSGTISGTSPAEYGSFIEQSENGKRAIALSGGEERMFLQDGDEVTIRGVCGTDLDALVGFGECVGRIEGAVGVGGG</sequence>
<feature type="binding site" evidence="11">
    <location>
        <position position="138"/>
    </location>
    <ligand>
        <name>substrate</name>
    </ligand>
</feature>
<feature type="binding site" evidence="12">
    <location>
        <position position="270"/>
    </location>
    <ligand>
        <name>Mg(2+)</name>
        <dbReference type="ChEBI" id="CHEBI:18420"/>
    </ligand>
</feature>
<evidence type="ECO:0000259" key="14">
    <source>
        <dbReference type="Pfam" id="PF01557"/>
    </source>
</evidence>
<evidence type="ECO:0000313" key="17">
    <source>
        <dbReference type="Proteomes" id="UP000799771"/>
    </source>
</evidence>
<dbReference type="AlphaFoldDB" id="A0A6A6ALK9"/>
<organism evidence="16 17">
    <name type="scientific">Dothidotthia symphoricarpi CBS 119687</name>
    <dbReference type="NCBI Taxonomy" id="1392245"/>
    <lineage>
        <taxon>Eukaryota</taxon>
        <taxon>Fungi</taxon>
        <taxon>Dikarya</taxon>
        <taxon>Ascomycota</taxon>
        <taxon>Pezizomycotina</taxon>
        <taxon>Dothideomycetes</taxon>
        <taxon>Pleosporomycetidae</taxon>
        <taxon>Pleosporales</taxon>
        <taxon>Dothidotthiaceae</taxon>
        <taxon>Dothidotthia</taxon>
    </lineage>
</organism>
<evidence type="ECO:0000256" key="2">
    <source>
        <dbReference type="ARBA" id="ARBA00010211"/>
    </source>
</evidence>
<evidence type="ECO:0000256" key="13">
    <source>
        <dbReference type="RuleBase" id="RU366008"/>
    </source>
</evidence>
<comment type="cofactor">
    <cofactor evidence="13">
        <name>Mg(2+)</name>
        <dbReference type="ChEBI" id="CHEBI:18420"/>
    </cofactor>
    <cofactor evidence="13">
        <name>Ca(2+)</name>
        <dbReference type="ChEBI" id="CHEBI:29108"/>
    </cofactor>
</comment>
<dbReference type="FunFam" id="3.90.850.10:FF:000009">
    <property type="entry name" value="Fumarylacetoacetase"/>
    <property type="match status" value="1"/>
</dbReference>
<dbReference type="InterPro" id="IPR036663">
    <property type="entry name" value="Fumarylacetoacetase_C_sf"/>
</dbReference>
<feature type="domain" description="Fumarylacetoacetase N-terminal" evidence="15">
    <location>
        <begin position="19"/>
        <end position="128"/>
    </location>
</feature>
<dbReference type="Pfam" id="PF09298">
    <property type="entry name" value="FAA_hydrolase_N"/>
    <property type="match status" value="1"/>
</dbReference>
<proteinExistence type="inferred from homology"/>
<dbReference type="NCBIfam" id="TIGR01266">
    <property type="entry name" value="fum_ac_acetase"/>
    <property type="match status" value="1"/>
</dbReference>
<dbReference type="GO" id="GO:0004334">
    <property type="term" value="F:fumarylacetoacetase activity"/>
    <property type="evidence" value="ECO:0007669"/>
    <property type="project" value="UniProtKB-UniRule"/>
</dbReference>
<feature type="binding site" evidence="12">
    <location>
        <position position="212"/>
    </location>
    <ligand>
        <name>Ca(2+)</name>
        <dbReference type="ChEBI" id="CHEBI:29108"/>
    </ligand>
</feature>
<evidence type="ECO:0000256" key="5">
    <source>
        <dbReference type="ARBA" id="ARBA00022801"/>
    </source>
</evidence>
<dbReference type="GO" id="GO:1902000">
    <property type="term" value="P:homogentisate catabolic process"/>
    <property type="evidence" value="ECO:0007669"/>
    <property type="project" value="TreeGrafter"/>
</dbReference>
<comment type="catalytic activity">
    <reaction evidence="13">
        <text>4-fumarylacetoacetate + H2O = acetoacetate + fumarate + H(+)</text>
        <dbReference type="Rhea" id="RHEA:10244"/>
        <dbReference type="ChEBI" id="CHEBI:13705"/>
        <dbReference type="ChEBI" id="CHEBI:15377"/>
        <dbReference type="ChEBI" id="CHEBI:15378"/>
        <dbReference type="ChEBI" id="CHEBI:18034"/>
        <dbReference type="ChEBI" id="CHEBI:29806"/>
        <dbReference type="EC" id="3.7.1.2"/>
    </reaction>
</comment>
<evidence type="ECO:0000256" key="10">
    <source>
        <dbReference type="PIRSR" id="PIRSR605959-1"/>
    </source>
</evidence>
<dbReference type="OrthoDB" id="9971669at2759"/>
<dbReference type="EMBL" id="ML977502">
    <property type="protein sequence ID" value="KAF2131351.1"/>
    <property type="molecule type" value="Genomic_DNA"/>
</dbReference>
<reference evidence="16" key="1">
    <citation type="journal article" date="2020" name="Stud. Mycol.">
        <title>101 Dothideomycetes genomes: a test case for predicting lifestyles and emergence of pathogens.</title>
        <authorList>
            <person name="Haridas S."/>
            <person name="Albert R."/>
            <person name="Binder M."/>
            <person name="Bloem J."/>
            <person name="Labutti K."/>
            <person name="Salamov A."/>
            <person name="Andreopoulos B."/>
            <person name="Baker S."/>
            <person name="Barry K."/>
            <person name="Bills G."/>
            <person name="Bluhm B."/>
            <person name="Cannon C."/>
            <person name="Castanera R."/>
            <person name="Culley D."/>
            <person name="Daum C."/>
            <person name="Ezra D."/>
            <person name="Gonzalez J."/>
            <person name="Henrissat B."/>
            <person name="Kuo A."/>
            <person name="Liang C."/>
            <person name="Lipzen A."/>
            <person name="Lutzoni F."/>
            <person name="Magnuson J."/>
            <person name="Mondo S."/>
            <person name="Nolan M."/>
            <person name="Ohm R."/>
            <person name="Pangilinan J."/>
            <person name="Park H.-J."/>
            <person name="Ramirez L."/>
            <person name="Alfaro M."/>
            <person name="Sun H."/>
            <person name="Tritt A."/>
            <person name="Yoshinaga Y."/>
            <person name="Zwiers L.-H."/>
            <person name="Turgeon B."/>
            <person name="Goodwin S."/>
            <person name="Spatafora J."/>
            <person name="Crous P."/>
            <person name="Grigoriev I."/>
        </authorList>
    </citation>
    <scope>NUCLEOTIDE SEQUENCE</scope>
    <source>
        <strain evidence="16">CBS 119687</strain>
    </source>
</reference>
<feature type="binding site" evidence="11">
    <location>
        <position position="152"/>
    </location>
    <ligand>
        <name>substrate</name>
    </ligand>
</feature>
<protein>
    <recommendedName>
        <fullName evidence="3 13">Fumarylacetoacetase</fullName>
        <ecNumber evidence="3 13">3.7.1.2</ecNumber>
    </recommendedName>
    <alternativeName>
        <fullName evidence="13">Fumarylacetoacetate hydrolase</fullName>
    </alternativeName>
</protein>
<feature type="binding site" evidence="12">
    <location>
        <position position="136"/>
    </location>
    <ligand>
        <name>Ca(2+)</name>
        <dbReference type="ChEBI" id="CHEBI:29108"/>
    </ligand>
</feature>
<gene>
    <name evidence="16" type="ORF">P153DRAFT_335596</name>
</gene>
<evidence type="ECO:0000256" key="1">
    <source>
        <dbReference type="ARBA" id="ARBA00004782"/>
    </source>
</evidence>
<dbReference type="GO" id="GO:0006572">
    <property type="term" value="P:L-tyrosine catabolic process"/>
    <property type="evidence" value="ECO:0007669"/>
    <property type="project" value="UniProtKB-UniRule"/>
</dbReference>
<feature type="binding site" evidence="12">
    <location>
        <position position="266"/>
    </location>
    <ligand>
        <name>Mg(2+)</name>
        <dbReference type="ChEBI" id="CHEBI:18420"/>
    </ligand>
</feature>
<dbReference type="UniPathway" id="UPA00139">
    <property type="reaction ID" value="UER00341"/>
</dbReference>
<dbReference type="SUPFAM" id="SSF56529">
    <property type="entry name" value="FAH"/>
    <property type="match status" value="1"/>
</dbReference>
<feature type="binding site" evidence="11">
    <location>
        <position position="257"/>
    </location>
    <ligand>
        <name>substrate</name>
    </ligand>
</feature>
<dbReference type="Gene3D" id="2.30.30.230">
    <property type="entry name" value="Fumarylacetoacetase, N-terminal domain"/>
    <property type="match status" value="1"/>
</dbReference>
<feature type="binding site" evidence="12">
    <location>
        <position position="214"/>
    </location>
    <ligand>
        <name>Ca(2+)</name>
        <dbReference type="ChEBI" id="CHEBI:29108"/>
    </ligand>
</feature>
<evidence type="ECO:0000256" key="4">
    <source>
        <dbReference type="ARBA" id="ARBA00022723"/>
    </source>
</evidence>
<feature type="binding site" evidence="11">
    <location>
        <position position="364"/>
    </location>
    <ligand>
        <name>substrate</name>
    </ligand>
</feature>
<dbReference type="Proteomes" id="UP000799771">
    <property type="component" value="Unassembled WGS sequence"/>
</dbReference>
<dbReference type="InterPro" id="IPR015377">
    <property type="entry name" value="Fumarylacetoacetase_N"/>
</dbReference>
<evidence type="ECO:0000256" key="8">
    <source>
        <dbReference type="ARBA" id="ARBA00022878"/>
    </source>
</evidence>
<keyword evidence="6 12" id="KW-0106">Calcium</keyword>
<dbReference type="EC" id="3.7.1.2" evidence="3 13"/>
<keyword evidence="17" id="KW-1185">Reference proteome</keyword>
<dbReference type="SUPFAM" id="SSF63433">
    <property type="entry name" value="Fumarylacetoacetate hydrolase, FAH, N-terminal domain"/>
    <property type="match status" value="1"/>
</dbReference>
<comment type="similarity">
    <text evidence="2 13">Belongs to the FAH family.</text>
</comment>
<keyword evidence="8 13" id="KW-0828">Tyrosine catabolism</keyword>
<dbReference type="PANTHER" id="PTHR43069">
    <property type="entry name" value="FUMARYLACETOACETASE"/>
    <property type="match status" value="1"/>
</dbReference>
<evidence type="ECO:0000259" key="15">
    <source>
        <dbReference type="Pfam" id="PF09298"/>
    </source>
</evidence>
<keyword evidence="7 12" id="KW-0460">Magnesium</keyword>
<feature type="binding site" evidence="12">
    <location>
        <position position="246"/>
    </location>
    <ligand>
        <name>Mg(2+)</name>
        <dbReference type="ChEBI" id="CHEBI:18420"/>
    </ligand>
</feature>
<accession>A0A6A6ALK9</accession>
<keyword evidence="5 13" id="KW-0378">Hydrolase</keyword>
<comment type="pathway">
    <text evidence="1 13">Amino-acid degradation; L-phenylalanine degradation; acetoacetate and fumarate from L-phenylalanine: step 6/6.</text>
</comment>
<feature type="domain" description="Fumarylacetoacetase-like C-terminal" evidence="14">
    <location>
        <begin position="159"/>
        <end position="423"/>
    </location>
</feature>
<dbReference type="GO" id="GO:0006559">
    <property type="term" value="P:L-phenylalanine catabolic process"/>
    <property type="evidence" value="ECO:0007669"/>
    <property type="project" value="UniProtKB-UniRule"/>
</dbReference>
<evidence type="ECO:0000256" key="12">
    <source>
        <dbReference type="PIRSR" id="PIRSR605959-3"/>
    </source>
</evidence>
<evidence type="ECO:0000256" key="6">
    <source>
        <dbReference type="ARBA" id="ARBA00022837"/>
    </source>
</evidence>
<feature type="binding site" evidence="11">
    <location>
        <position position="253"/>
    </location>
    <ligand>
        <name>substrate</name>
    </ligand>
</feature>
<dbReference type="InterPro" id="IPR036462">
    <property type="entry name" value="Fumarylacetoacetase_N_sf"/>
</dbReference>
<evidence type="ECO:0000313" key="16">
    <source>
        <dbReference type="EMBL" id="KAF2131351.1"/>
    </source>
</evidence>
<dbReference type="PANTHER" id="PTHR43069:SF2">
    <property type="entry name" value="FUMARYLACETOACETASE"/>
    <property type="match status" value="1"/>
</dbReference>